<dbReference type="Proteomes" id="UP001497516">
    <property type="component" value="Chromosome 6"/>
</dbReference>
<feature type="region of interest" description="Disordered" evidence="1">
    <location>
        <begin position="1"/>
        <end position="22"/>
    </location>
</feature>
<accession>A0AAV2FAP3</accession>
<protein>
    <submittedName>
        <fullName evidence="2">Uncharacterized protein</fullName>
    </submittedName>
</protein>
<sequence>MVADVTVEDDNPEEEGDNPVPDAAEAKLEDMADNDENDSDAAEAILEDLADNDDNDLDRFAAALAYAEEGFHIAASVVMPGGLVDYS</sequence>
<gene>
    <name evidence="2" type="ORF">LTRI10_LOCUS35785</name>
</gene>
<feature type="compositionally biased region" description="Acidic residues" evidence="1">
    <location>
        <begin position="1"/>
        <end position="17"/>
    </location>
</feature>
<proteinExistence type="predicted"/>
<name>A0AAV2FAP3_9ROSI</name>
<evidence type="ECO:0000313" key="2">
    <source>
        <dbReference type="EMBL" id="CAL1395344.1"/>
    </source>
</evidence>
<reference evidence="2 3" key="1">
    <citation type="submission" date="2024-04" db="EMBL/GenBank/DDBJ databases">
        <authorList>
            <person name="Fracassetti M."/>
        </authorList>
    </citation>
    <scope>NUCLEOTIDE SEQUENCE [LARGE SCALE GENOMIC DNA]</scope>
</reference>
<evidence type="ECO:0000256" key="1">
    <source>
        <dbReference type="SAM" id="MobiDB-lite"/>
    </source>
</evidence>
<organism evidence="2 3">
    <name type="scientific">Linum trigynum</name>
    <dbReference type="NCBI Taxonomy" id="586398"/>
    <lineage>
        <taxon>Eukaryota</taxon>
        <taxon>Viridiplantae</taxon>
        <taxon>Streptophyta</taxon>
        <taxon>Embryophyta</taxon>
        <taxon>Tracheophyta</taxon>
        <taxon>Spermatophyta</taxon>
        <taxon>Magnoliopsida</taxon>
        <taxon>eudicotyledons</taxon>
        <taxon>Gunneridae</taxon>
        <taxon>Pentapetalae</taxon>
        <taxon>rosids</taxon>
        <taxon>fabids</taxon>
        <taxon>Malpighiales</taxon>
        <taxon>Linaceae</taxon>
        <taxon>Linum</taxon>
    </lineage>
</organism>
<keyword evidence="3" id="KW-1185">Reference proteome</keyword>
<dbReference type="AlphaFoldDB" id="A0AAV2FAP3"/>
<dbReference type="EMBL" id="OZ034819">
    <property type="protein sequence ID" value="CAL1395344.1"/>
    <property type="molecule type" value="Genomic_DNA"/>
</dbReference>
<evidence type="ECO:0000313" key="3">
    <source>
        <dbReference type="Proteomes" id="UP001497516"/>
    </source>
</evidence>